<evidence type="ECO:0000256" key="1">
    <source>
        <dbReference type="ARBA" id="ARBA00004651"/>
    </source>
</evidence>
<keyword evidence="3 9" id="KW-0808">Transferase</keyword>
<keyword evidence="10" id="KW-1185">Reference proteome</keyword>
<feature type="transmembrane region" description="Helical" evidence="8">
    <location>
        <begin position="190"/>
        <end position="212"/>
    </location>
</feature>
<feature type="transmembrane region" description="Helical" evidence="8">
    <location>
        <begin position="306"/>
        <end position="336"/>
    </location>
</feature>
<evidence type="ECO:0000256" key="3">
    <source>
        <dbReference type="ARBA" id="ARBA00022679"/>
    </source>
</evidence>
<feature type="transmembrane region" description="Helical" evidence="8">
    <location>
        <begin position="141"/>
        <end position="160"/>
    </location>
</feature>
<dbReference type="InterPro" id="IPR018584">
    <property type="entry name" value="GT87"/>
</dbReference>
<dbReference type="Pfam" id="PF09594">
    <property type="entry name" value="GT87"/>
    <property type="match status" value="1"/>
</dbReference>
<gene>
    <name evidence="9" type="ORF">HNR67_008569</name>
</gene>
<name>A0A7W7CJQ8_9PSEU</name>
<evidence type="ECO:0000313" key="9">
    <source>
        <dbReference type="EMBL" id="MBB4682451.1"/>
    </source>
</evidence>
<feature type="transmembrane region" description="Helical" evidence="8">
    <location>
        <begin position="117"/>
        <end position="136"/>
    </location>
</feature>
<evidence type="ECO:0000256" key="8">
    <source>
        <dbReference type="SAM" id="Phobius"/>
    </source>
</evidence>
<evidence type="ECO:0000256" key="6">
    <source>
        <dbReference type="ARBA" id="ARBA00023136"/>
    </source>
</evidence>
<feature type="transmembrane region" description="Helical" evidence="8">
    <location>
        <begin position="218"/>
        <end position="237"/>
    </location>
</feature>
<evidence type="ECO:0000256" key="7">
    <source>
        <dbReference type="ARBA" id="ARBA00024033"/>
    </source>
</evidence>
<protein>
    <submittedName>
        <fullName evidence="9">Alpha-1,2-mannosyltransferase</fullName>
        <ecNumber evidence="9">2.4.1.-</ecNumber>
    </submittedName>
</protein>
<keyword evidence="9" id="KW-0328">Glycosyltransferase</keyword>
<organism evidence="9 10">
    <name type="scientific">Crossiella cryophila</name>
    <dbReference type="NCBI Taxonomy" id="43355"/>
    <lineage>
        <taxon>Bacteria</taxon>
        <taxon>Bacillati</taxon>
        <taxon>Actinomycetota</taxon>
        <taxon>Actinomycetes</taxon>
        <taxon>Pseudonocardiales</taxon>
        <taxon>Pseudonocardiaceae</taxon>
        <taxon>Crossiella</taxon>
    </lineage>
</organism>
<comment type="subcellular location">
    <subcellularLocation>
        <location evidence="1">Cell membrane</location>
        <topology evidence="1">Multi-pass membrane protein</topology>
    </subcellularLocation>
</comment>
<evidence type="ECO:0000256" key="2">
    <source>
        <dbReference type="ARBA" id="ARBA00022475"/>
    </source>
</evidence>
<dbReference type="Proteomes" id="UP000533598">
    <property type="component" value="Unassembled WGS sequence"/>
</dbReference>
<feature type="transmembrane region" description="Helical" evidence="8">
    <location>
        <begin position="279"/>
        <end position="300"/>
    </location>
</feature>
<evidence type="ECO:0000313" key="10">
    <source>
        <dbReference type="Proteomes" id="UP000533598"/>
    </source>
</evidence>
<feature type="transmembrane region" description="Helical" evidence="8">
    <location>
        <begin position="348"/>
        <end position="366"/>
    </location>
</feature>
<feature type="transmembrane region" description="Helical" evidence="8">
    <location>
        <begin position="38"/>
        <end position="58"/>
    </location>
</feature>
<dbReference type="GO" id="GO:0016758">
    <property type="term" value="F:hexosyltransferase activity"/>
    <property type="evidence" value="ECO:0007669"/>
    <property type="project" value="InterPro"/>
</dbReference>
<dbReference type="EC" id="2.4.1.-" evidence="9"/>
<dbReference type="RefSeq" id="WP_185009769.1">
    <property type="nucleotide sequence ID" value="NZ_BAAAUI010000007.1"/>
</dbReference>
<keyword evidence="5 8" id="KW-1133">Transmembrane helix</keyword>
<dbReference type="AlphaFoldDB" id="A0A7W7CJQ8"/>
<keyword evidence="6 8" id="KW-0472">Membrane</keyword>
<keyword evidence="2" id="KW-1003">Cell membrane</keyword>
<proteinExistence type="inferred from homology"/>
<comment type="caution">
    <text evidence="9">The sequence shown here is derived from an EMBL/GenBank/DDBJ whole genome shotgun (WGS) entry which is preliminary data.</text>
</comment>
<reference evidence="9 10" key="1">
    <citation type="submission" date="2020-08" db="EMBL/GenBank/DDBJ databases">
        <title>Sequencing the genomes of 1000 actinobacteria strains.</title>
        <authorList>
            <person name="Klenk H.-P."/>
        </authorList>
    </citation>
    <scope>NUCLEOTIDE SEQUENCE [LARGE SCALE GENOMIC DNA]</scope>
    <source>
        <strain evidence="9 10">DSM 44230</strain>
    </source>
</reference>
<evidence type="ECO:0000256" key="4">
    <source>
        <dbReference type="ARBA" id="ARBA00022692"/>
    </source>
</evidence>
<keyword evidence="4 8" id="KW-0812">Transmembrane</keyword>
<feature type="transmembrane region" description="Helical" evidence="8">
    <location>
        <begin position="386"/>
        <end position="403"/>
    </location>
</feature>
<evidence type="ECO:0000256" key="5">
    <source>
        <dbReference type="ARBA" id="ARBA00022989"/>
    </source>
</evidence>
<accession>A0A7W7CJQ8</accession>
<sequence length="410" mass="44845">MPNLKALVKQAVAAGPPSPTQAATGLTPRWELARRVVWGLWWLMLIGLPLAFMSRYFLDLEVYRNGGLAWWQGIPLYIDFPGPLPGPRLPFTYPPIAAVLFSVFAALPGWLMNTLVLATSFLAMTAVCVLVAGKLFQRKEIAWTVGAGAAVLAIGMEPVISTLAFGQINIMLMALVVVDCFAVRDPRWRGVLVGLAAAIKLTPAVFVLYFLVRKDWRAAANAVGAFVVLAMIGFLAAPTDSTEYWFRALIDPTRIGGLAYAPNQSLRGLLHRLNPGPEAISLLWLGLAALVMLLAVIVALRARDEVIALLAIAAGALLASPVSWSHHWVWCVPAFLVAAARARVWQHWALLLSVLALYCAQLFALVPSSEDRELRWTLWQHLPGNAYVWITLVALVVLAIRPARSRLVSR</sequence>
<dbReference type="EMBL" id="JACHMH010000001">
    <property type="protein sequence ID" value="MBB4682451.1"/>
    <property type="molecule type" value="Genomic_DNA"/>
</dbReference>
<dbReference type="GO" id="GO:0005886">
    <property type="term" value="C:plasma membrane"/>
    <property type="evidence" value="ECO:0007669"/>
    <property type="project" value="UniProtKB-SubCell"/>
</dbReference>
<comment type="similarity">
    <text evidence="7">Belongs to the glycosyltransferase 87 family.</text>
</comment>